<dbReference type="Proteomes" id="UP000020825">
    <property type="component" value="Unassembled WGS sequence"/>
</dbReference>
<evidence type="ECO:0000313" key="3">
    <source>
        <dbReference type="Proteomes" id="UP000020825"/>
    </source>
</evidence>
<feature type="compositionally biased region" description="Basic and acidic residues" evidence="1">
    <location>
        <begin position="65"/>
        <end position="91"/>
    </location>
</feature>
<sequence length="131" mass="14674">MTDHEHGPAGLGDRELERHVRAPGAHPRGPSLADHRTVHGDGDLDELVADIGDRLPGQAVPVDADPPRLAHPGDGDARQLQRGFRRPDEKLRRLRRNQLHPRTLRRRGQPRNPSPDREPVPLVESSVPWQI</sequence>
<dbReference type="PATRIC" id="fig|1299331.3.peg.4721"/>
<gene>
    <name evidence="2" type="ORF">I550_4829</name>
</gene>
<keyword evidence="2" id="KW-0378">Hydrolase</keyword>
<organism evidence="2 3">
    <name type="scientific">Mycobacterium intracellulare 1956</name>
    <dbReference type="NCBI Taxonomy" id="1299331"/>
    <lineage>
        <taxon>Bacteria</taxon>
        <taxon>Bacillati</taxon>
        <taxon>Actinomycetota</taxon>
        <taxon>Actinomycetes</taxon>
        <taxon>Mycobacteriales</taxon>
        <taxon>Mycobacteriaceae</taxon>
        <taxon>Mycobacterium</taxon>
        <taxon>Mycobacterium avium complex (MAC)</taxon>
    </lineage>
</organism>
<feature type="region of interest" description="Disordered" evidence="1">
    <location>
        <begin position="1"/>
        <end position="131"/>
    </location>
</feature>
<feature type="compositionally biased region" description="Basic and acidic residues" evidence="1">
    <location>
        <begin position="33"/>
        <end position="42"/>
    </location>
</feature>
<dbReference type="AlphaFoldDB" id="X8CA25"/>
<proteinExistence type="predicted"/>
<dbReference type="GO" id="GO:0016787">
    <property type="term" value="F:hydrolase activity"/>
    <property type="evidence" value="ECO:0007669"/>
    <property type="project" value="UniProtKB-KW"/>
</dbReference>
<protein>
    <submittedName>
        <fullName evidence="2">Glycosyl hydrolase domain protein</fullName>
    </submittedName>
</protein>
<evidence type="ECO:0000256" key="1">
    <source>
        <dbReference type="SAM" id="MobiDB-lite"/>
    </source>
</evidence>
<evidence type="ECO:0000313" key="2">
    <source>
        <dbReference type="EMBL" id="EUA53197.1"/>
    </source>
</evidence>
<feature type="compositionally biased region" description="Basic and acidic residues" evidence="1">
    <location>
        <begin position="1"/>
        <end position="20"/>
    </location>
</feature>
<accession>X8CA25</accession>
<reference evidence="2 3" key="1">
    <citation type="submission" date="2013-12" db="EMBL/GenBank/DDBJ databases">
        <authorList>
            <person name="Zelazny A."/>
            <person name="Olivier K."/>
            <person name="Holland S."/>
            <person name="Lenaerts A."/>
            <person name="Ordway D."/>
            <person name="DeGroote M.A."/>
            <person name="Parker T."/>
            <person name="Sizemore C."/>
            <person name="Tallon L.J."/>
            <person name="Sadzewicz L.K."/>
            <person name="Sengamalay N."/>
            <person name="Fraser C.M."/>
            <person name="Hine E."/>
            <person name="Shefchek K.A."/>
            <person name="Das S.P."/>
            <person name="Tettelin H."/>
        </authorList>
    </citation>
    <scope>NUCLEOTIDE SEQUENCE [LARGE SCALE GENOMIC DNA]</scope>
    <source>
        <strain evidence="2 3">1956</strain>
    </source>
</reference>
<name>X8CA25_MYCIT</name>
<feature type="compositionally biased region" description="Basic residues" evidence="1">
    <location>
        <begin position="92"/>
        <end position="109"/>
    </location>
</feature>
<comment type="caution">
    <text evidence="2">The sequence shown here is derived from an EMBL/GenBank/DDBJ whole genome shotgun (WGS) entry which is preliminary data.</text>
</comment>
<dbReference type="EMBL" id="JAOG01000003">
    <property type="protein sequence ID" value="EUA53197.1"/>
    <property type="molecule type" value="Genomic_DNA"/>
</dbReference>